<gene>
    <name evidence="1" type="ORF">RHMOL_Rhmol11G0009700</name>
</gene>
<evidence type="ECO:0000313" key="1">
    <source>
        <dbReference type="EMBL" id="KAI8529889.1"/>
    </source>
</evidence>
<name>A0ACC0LMN2_RHOML</name>
<organism evidence="1 2">
    <name type="scientific">Rhododendron molle</name>
    <name type="common">Chinese azalea</name>
    <name type="synonym">Azalea mollis</name>
    <dbReference type="NCBI Taxonomy" id="49168"/>
    <lineage>
        <taxon>Eukaryota</taxon>
        <taxon>Viridiplantae</taxon>
        <taxon>Streptophyta</taxon>
        <taxon>Embryophyta</taxon>
        <taxon>Tracheophyta</taxon>
        <taxon>Spermatophyta</taxon>
        <taxon>Magnoliopsida</taxon>
        <taxon>eudicotyledons</taxon>
        <taxon>Gunneridae</taxon>
        <taxon>Pentapetalae</taxon>
        <taxon>asterids</taxon>
        <taxon>Ericales</taxon>
        <taxon>Ericaceae</taxon>
        <taxon>Ericoideae</taxon>
        <taxon>Rhodoreae</taxon>
        <taxon>Rhododendron</taxon>
    </lineage>
</organism>
<keyword evidence="2" id="KW-1185">Reference proteome</keyword>
<evidence type="ECO:0000313" key="2">
    <source>
        <dbReference type="Proteomes" id="UP001062846"/>
    </source>
</evidence>
<comment type="caution">
    <text evidence="1">The sequence shown here is derived from an EMBL/GenBank/DDBJ whole genome shotgun (WGS) entry which is preliminary data.</text>
</comment>
<dbReference type="EMBL" id="CM046398">
    <property type="protein sequence ID" value="KAI8529889.1"/>
    <property type="molecule type" value="Genomic_DNA"/>
</dbReference>
<protein>
    <submittedName>
        <fullName evidence="1">Uncharacterized protein</fullName>
    </submittedName>
</protein>
<accession>A0ACC0LMN2</accession>
<sequence>MQSIQFGGALLQDETETAFVWLFKAWLDAMGGQPPTSIITDQDLGMKGAIAKMFLFTNLIFLNCQFYSLDLEDEAEGSDSDQEEGSDCSE</sequence>
<dbReference type="Proteomes" id="UP001062846">
    <property type="component" value="Chromosome 11"/>
</dbReference>
<reference evidence="1" key="1">
    <citation type="submission" date="2022-02" db="EMBL/GenBank/DDBJ databases">
        <title>Plant Genome Project.</title>
        <authorList>
            <person name="Zhang R.-G."/>
        </authorList>
    </citation>
    <scope>NUCLEOTIDE SEQUENCE</scope>
    <source>
        <strain evidence="1">AT1</strain>
    </source>
</reference>
<proteinExistence type="predicted"/>